<dbReference type="EMBL" id="CP119083">
    <property type="protein sequence ID" value="WEF32318.1"/>
    <property type="molecule type" value="Genomic_DNA"/>
</dbReference>
<organism evidence="2 3">
    <name type="scientific">Pseudoduganella chitinolytica</name>
    <dbReference type="NCBI Taxonomy" id="34070"/>
    <lineage>
        <taxon>Bacteria</taxon>
        <taxon>Pseudomonadati</taxon>
        <taxon>Pseudomonadota</taxon>
        <taxon>Betaproteobacteria</taxon>
        <taxon>Burkholderiales</taxon>
        <taxon>Oxalobacteraceae</taxon>
        <taxon>Telluria group</taxon>
        <taxon>Pseudoduganella</taxon>
    </lineage>
</organism>
<proteinExistence type="predicted"/>
<keyword evidence="1" id="KW-0812">Transmembrane</keyword>
<feature type="transmembrane region" description="Helical" evidence="1">
    <location>
        <begin position="12"/>
        <end position="33"/>
    </location>
</feature>
<keyword evidence="1" id="KW-1133">Transmembrane helix</keyword>
<name>A0ABY8BA61_9BURK</name>
<keyword evidence="3" id="KW-1185">Reference proteome</keyword>
<accession>A0ABY8BA61</accession>
<dbReference type="Proteomes" id="UP001216510">
    <property type="component" value="Chromosome"/>
</dbReference>
<evidence type="ECO:0000313" key="3">
    <source>
        <dbReference type="Proteomes" id="UP001216510"/>
    </source>
</evidence>
<evidence type="ECO:0000256" key="1">
    <source>
        <dbReference type="SAM" id="Phobius"/>
    </source>
</evidence>
<sequence>MKPHRWQRGVVAVEAALLMSVTALLLLPGMLYVGRMTWHAIALHKAVYAASRIVAAQPQETMLQPGASARLNAAADAYVRQATRDAGLDMPLGPGLTGVRCDNVNCGAWLPQNVTVDAAFRFEPTLRVPGPYELPTPNVNMAIHYTVSYAP</sequence>
<protein>
    <submittedName>
        <fullName evidence="2">Pilus assembly protein</fullName>
    </submittedName>
</protein>
<gene>
    <name evidence="2" type="ORF">PX653_23335</name>
</gene>
<evidence type="ECO:0000313" key="2">
    <source>
        <dbReference type="EMBL" id="WEF32318.1"/>
    </source>
</evidence>
<dbReference type="RefSeq" id="WP_277415071.1">
    <property type="nucleotide sequence ID" value="NZ_CP119083.1"/>
</dbReference>
<keyword evidence="1" id="KW-0472">Membrane</keyword>
<reference evidence="2 3" key="1">
    <citation type="submission" date="2023-02" db="EMBL/GenBank/DDBJ databases">
        <title>Gemone sequence of Telluria chitinolytica ACM 3522T.</title>
        <authorList>
            <person name="Frediansyah A."/>
            <person name="Miess H."/>
            <person name="Gross H."/>
        </authorList>
    </citation>
    <scope>NUCLEOTIDE SEQUENCE [LARGE SCALE GENOMIC DNA]</scope>
    <source>
        <strain evidence="2 3">ACM 3522</strain>
    </source>
</reference>